<evidence type="ECO:0000259" key="5">
    <source>
        <dbReference type="Pfam" id="PF00089"/>
    </source>
</evidence>
<dbReference type="InterPro" id="IPR009003">
    <property type="entry name" value="Peptidase_S1_PA"/>
</dbReference>
<comment type="similarity">
    <text evidence="1">Belongs to the peptidase S1C family.</text>
</comment>
<gene>
    <name evidence="6" type="ORF">LB359_16870</name>
</gene>
<sequence length="107" mass="11107">SGIISASERTIDAETTGGNTKVSVLQTDAAINPGNSGGALVDINGNLVGINSMKIAATQVEGIGFAIPSNEVKVTIEQLVKHGKIDRPSIGIGLINLKDIPEEEREQ</sequence>
<keyword evidence="3" id="KW-0378">Hydrolase</keyword>
<dbReference type="PRINTS" id="PR00834">
    <property type="entry name" value="PROTEASES2C"/>
</dbReference>
<dbReference type="GO" id="GO:0004252">
    <property type="term" value="F:serine-type endopeptidase activity"/>
    <property type="evidence" value="ECO:0007669"/>
    <property type="project" value="InterPro"/>
</dbReference>
<reference evidence="6" key="2">
    <citation type="submission" date="2023-08" db="EMBL/GenBank/DDBJ databases">
        <authorList>
            <person name="Zhao H."/>
            <person name="Wang X."/>
        </authorList>
    </citation>
    <scope>NUCLEOTIDE SEQUENCE</scope>
    <source>
        <strain evidence="6">NC-4</strain>
    </source>
</reference>
<organism evidence="6 7">
    <name type="scientific">Staphylococcus aureus</name>
    <dbReference type="NCBI Taxonomy" id="1280"/>
    <lineage>
        <taxon>Bacteria</taxon>
        <taxon>Bacillati</taxon>
        <taxon>Bacillota</taxon>
        <taxon>Bacilli</taxon>
        <taxon>Bacillales</taxon>
        <taxon>Staphylococcaceae</taxon>
        <taxon>Staphylococcus</taxon>
    </lineage>
</organism>
<proteinExistence type="inferred from homology"/>
<reference evidence="6" key="1">
    <citation type="journal article" date="2021" name="Front Med (Lausanne)">
        <title>The Prevalence and Determinants of Fusidic Acid Resistance Among Methicillin-Resistant Staphylococcus aureus Clinical Isolates in China.</title>
        <authorList>
            <person name="Zhao H."/>
            <person name="Wang X."/>
            <person name="Wang B."/>
            <person name="Xu Y."/>
            <person name="Rao L."/>
            <person name="Wan B."/>
            <person name="Guo Y."/>
            <person name="Wu X."/>
            <person name="Yu J."/>
            <person name="Chen L."/>
            <person name="Li M."/>
            <person name="Yu F."/>
        </authorList>
    </citation>
    <scope>NUCLEOTIDE SEQUENCE</scope>
    <source>
        <strain evidence="6">NC-4</strain>
    </source>
</reference>
<comment type="caution">
    <text evidence="6">The sequence shown here is derived from an EMBL/GenBank/DDBJ whole genome shotgun (WGS) entry which is preliminary data.</text>
</comment>
<evidence type="ECO:0000313" key="7">
    <source>
        <dbReference type="Proteomes" id="UP001200271"/>
    </source>
</evidence>
<dbReference type="PANTHER" id="PTHR43343:SF3">
    <property type="entry name" value="PROTEASE DO-LIKE 8, CHLOROPLASTIC"/>
    <property type="match status" value="1"/>
</dbReference>
<dbReference type="InterPro" id="IPR001254">
    <property type="entry name" value="Trypsin_dom"/>
</dbReference>
<dbReference type="InterPro" id="IPR051201">
    <property type="entry name" value="Chloro_Bact_Ser_Proteases"/>
</dbReference>
<keyword evidence="2" id="KW-0645">Protease</keyword>
<accession>A0AAW4YC20</accession>
<keyword evidence="4" id="KW-0720">Serine protease</keyword>
<feature type="domain" description="Peptidase S1" evidence="5">
    <location>
        <begin position="11"/>
        <end position="73"/>
    </location>
</feature>
<evidence type="ECO:0000256" key="3">
    <source>
        <dbReference type="ARBA" id="ARBA00022801"/>
    </source>
</evidence>
<dbReference type="GO" id="GO:0006508">
    <property type="term" value="P:proteolysis"/>
    <property type="evidence" value="ECO:0007669"/>
    <property type="project" value="UniProtKB-KW"/>
</dbReference>
<dbReference type="InterPro" id="IPR043504">
    <property type="entry name" value="Peptidase_S1_PA_chymotrypsin"/>
</dbReference>
<feature type="non-terminal residue" evidence="6">
    <location>
        <position position="107"/>
    </location>
</feature>
<feature type="non-terminal residue" evidence="6">
    <location>
        <position position="1"/>
    </location>
</feature>
<dbReference type="PANTHER" id="PTHR43343">
    <property type="entry name" value="PEPTIDASE S12"/>
    <property type="match status" value="1"/>
</dbReference>
<dbReference type="Proteomes" id="UP001200271">
    <property type="component" value="Unassembled WGS sequence"/>
</dbReference>
<protein>
    <submittedName>
        <fullName evidence="6">Trypsin-like peptidase domain-containing protein</fullName>
    </submittedName>
</protein>
<evidence type="ECO:0000256" key="1">
    <source>
        <dbReference type="ARBA" id="ARBA00010541"/>
    </source>
</evidence>
<dbReference type="InterPro" id="IPR001940">
    <property type="entry name" value="Peptidase_S1C"/>
</dbReference>
<name>A0AAW4YC20_STAAU</name>
<dbReference type="EMBL" id="JAIUEN010000400">
    <property type="protein sequence ID" value="MCE3363917.1"/>
    <property type="molecule type" value="Genomic_DNA"/>
</dbReference>
<dbReference type="AlphaFoldDB" id="A0AAW4YC20"/>
<evidence type="ECO:0000256" key="4">
    <source>
        <dbReference type="ARBA" id="ARBA00022825"/>
    </source>
</evidence>
<evidence type="ECO:0000313" key="6">
    <source>
        <dbReference type="EMBL" id="MCE3363917.1"/>
    </source>
</evidence>
<dbReference type="SUPFAM" id="SSF50494">
    <property type="entry name" value="Trypsin-like serine proteases"/>
    <property type="match status" value="1"/>
</dbReference>
<evidence type="ECO:0000256" key="2">
    <source>
        <dbReference type="ARBA" id="ARBA00022670"/>
    </source>
</evidence>
<dbReference type="Gene3D" id="2.40.10.10">
    <property type="entry name" value="Trypsin-like serine proteases"/>
    <property type="match status" value="1"/>
</dbReference>
<dbReference type="Pfam" id="PF00089">
    <property type="entry name" value="Trypsin"/>
    <property type="match status" value="1"/>
</dbReference>